<keyword evidence="2" id="KW-0804">Transcription</keyword>
<dbReference type="GO" id="GO:0000428">
    <property type="term" value="C:DNA-directed RNA polymerase complex"/>
    <property type="evidence" value="ECO:0007669"/>
    <property type="project" value="UniProtKB-KW"/>
</dbReference>
<proteinExistence type="predicted"/>
<feature type="compositionally biased region" description="Basic and acidic residues" evidence="1">
    <location>
        <begin position="12"/>
        <end position="22"/>
    </location>
</feature>
<sequence length="129" mass="14324">MQLHNSLTSTYRDPKGAKERAESTNPNNDFVLQRVWKLVAGKKNIVVSVQLHAKNVADGVVFSFYGERRRIYNLRVSLVRDLLGAFGNDESLVAVRGIHGFSLLLLSLTIGIVCRSTSTNNEALMHLQG</sequence>
<evidence type="ECO:0000313" key="2">
    <source>
        <dbReference type="EMBL" id="MBW92770.1"/>
    </source>
</evidence>
<feature type="region of interest" description="Disordered" evidence="1">
    <location>
        <begin position="1"/>
        <end position="24"/>
    </location>
</feature>
<organism evidence="2">
    <name type="scientific">Rhizophora mucronata</name>
    <name type="common">Asiatic mangrove</name>
    <dbReference type="NCBI Taxonomy" id="61149"/>
    <lineage>
        <taxon>Eukaryota</taxon>
        <taxon>Viridiplantae</taxon>
        <taxon>Streptophyta</taxon>
        <taxon>Embryophyta</taxon>
        <taxon>Tracheophyta</taxon>
        <taxon>Spermatophyta</taxon>
        <taxon>Magnoliopsida</taxon>
        <taxon>eudicotyledons</taxon>
        <taxon>Gunneridae</taxon>
        <taxon>Pentapetalae</taxon>
        <taxon>rosids</taxon>
        <taxon>fabids</taxon>
        <taxon>Malpighiales</taxon>
        <taxon>Rhizophoraceae</taxon>
        <taxon>Rhizophora</taxon>
    </lineage>
</organism>
<reference evidence="2" key="1">
    <citation type="submission" date="2018-02" db="EMBL/GenBank/DDBJ databases">
        <title>Rhizophora mucronata_Transcriptome.</title>
        <authorList>
            <person name="Meera S.P."/>
            <person name="Sreeshan A."/>
            <person name="Augustine A."/>
        </authorList>
    </citation>
    <scope>NUCLEOTIDE SEQUENCE</scope>
    <source>
        <tissue evidence="2">Leaf</tissue>
    </source>
</reference>
<protein>
    <submittedName>
        <fullName evidence="2">DNA-directed RNA polymerases II IV and V subunit 11</fullName>
    </submittedName>
</protein>
<dbReference type="AlphaFoldDB" id="A0A2P2JH19"/>
<feature type="compositionally biased region" description="Polar residues" evidence="1">
    <location>
        <begin position="1"/>
        <end position="11"/>
    </location>
</feature>
<keyword evidence="2" id="KW-0240">DNA-directed RNA polymerase</keyword>
<accession>A0A2P2JH19</accession>
<evidence type="ECO:0000256" key="1">
    <source>
        <dbReference type="SAM" id="MobiDB-lite"/>
    </source>
</evidence>
<name>A0A2P2JH19_RHIMU</name>
<dbReference type="EMBL" id="GGEC01012287">
    <property type="protein sequence ID" value="MBW92770.1"/>
    <property type="molecule type" value="Transcribed_RNA"/>
</dbReference>